<feature type="domain" description="Endonuclease GajA/Old nuclease/RecF-like AAA" evidence="1">
    <location>
        <begin position="203"/>
        <end position="340"/>
    </location>
</feature>
<dbReference type="Proteomes" id="UP000315947">
    <property type="component" value="Chromosome"/>
</dbReference>
<sequence>MESLLPKVKNRPLHTFNNYIQQIRFPFFKQLKSGATIDLDFPFITLVGPNGSGKSSTLQALYGCPATYNVAHYWFSTAIDPIEESGGEPYRYIYKYKPRENQTPVEIAQKRVRRQDDPDYWETARPMIRDGMSPMPEPYDDSLSELRNKTRWKKMQKEVVYIDFRAELSAFDKFFYFGTYTRRGSITSKQEFLRKRSGVLKKHIAQISVSNTAKTWHGRTTKKVDTLSETEINWVNKILGKNYVTAKIVEHDLFNNAGYSIIFTQSNSSYSEAVAGSGEISVVHCVVKVLRAAEGSLILLDEPEVSLHPGAQKALRELLFHAILNTSCQVIMSTHSEHFVQGLPNNAIKLFQYEEATSTYSIINNCSAEQAFLRLGSELHGTKRKIYVEDILAKELVIEAVKEIDREILNNIEVIAYPGGADTIINNLLVHFTASESPNNDIVFLDGDMRKSVCTEEIGRFNSELNAERYVLQKTRADIPATEHPNIDQILLSQTGRGGSSFVLPLNGGNADNSAQALEFKLSMLDMYHKKFKFMSIDTPEELVWEVATGDELFNIDAIKDRFSSEAYKQKFRLLSEREYDQNTNSNQIFELQKRFLARRDVNDPLWQQFKESVRLLLAVEEIVSGAIA</sequence>
<dbReference type="PANTHER" id="PTHR43581:SF2">
    <property type="entry name" value="EXCINUCLEASE ATPASE SUBUNIT"/>
    <property type="match status" value="1"/>
</dbReference>
<evidence type="ECO:0000313" key="2">
    <source>
        <dbReference type="EMBL" id="QDO82423.1"/>
    </source>
</evidence>
<dbReference type="Gene3D" id="3.40.50.300">
    <property type="entry name" value="P-loop containing nucleotide triphosphate hydrolases"/>
    <property type="match status" value="1"/>
</dbReference>
<dbReference type="CDD" id="cd00267">
    <property type="entry name" value="ABC_ATPase"/>
    <property type="match status" value="2"/>
</dbReference>
<gene>
    <name evidence="2" type="ORF">FM037_03145</name>
</gene>
<dbReference type="SUPFAM" id="SSF52540">
    <property type="entry name" value="P-loop containing nucleoside triphosphate hydrolases"/>
    <property type="match status" value="1"/>
</dbReference>
<evidence type="ECO:0000313" key="3">
    <source>
        <dbReference type="Proteomes" id="UP000315947"/>
    </source>
</evidence>
<dbReference type="EMBL" id="CP041614">
    <property type="protein sequence ID" value="QDO82423.1"/>
    <property type="molecule type" value="Genomic_DNA"/>
</dbReference>
<accession>A0ABX5WXI2</accession>
<reference evidence="2 3" key="1">
    <citation type="submission" date="2019-07" db="EMBL/GenBank/DDBJ databases">
        <title>Shewanella sp. YLB-06 whole genomic sequence.</title>
        <authorList>
            <person name="Yu L."/>
        </authorList>
    </citation>
    <scope>NUCLEOTIDE SEQUENCE [LARGE SCALE GENOMIC DNA]</scope>
    <source>
        <strain evidence="2 3">YLB-06</strain>
    </source>
</reference>
<organism evidence="2 3">
    <name type="scientific">Shewanella psychropiezotolerans</name>
    <dbReference type="NCBI Taxonomy" id="2593655"/>
    <lineage>
        <taxon>Bacteria</taxon>
        <taxon>Pseudomonadati</taxon>
        <taxon>Pseudomonadota</taxon>
        <taxon>Gammaproteobacteria</taxon>
        <taxon>Alteromonadales</taxon>
        <taxon>Shewanellaceae</taxon>
        <taxon>Shewanella</taxon>
    </lineage>
</organism>
<dbReference type="InterPro" id="IPR041685">
    <property type="entry name" value="AAA_GajA/Old/RecF-like"/>
</dbReference>
<dbReference type="InterPro" id="IPR051396">
    <property type="entry name" value="Bact_Antivir_Def_Nuclease"/>
</dbReference>
<dbReference type="Pfam" id="PF13175">
    <property type="entry name" value="AAA_15"/>
    <property type="match status" value="1"/>
</dbReference>
<name>A0ABX5WXI2_9GAMM</name>
<evidence type="ECO:0000259" key="1">
    <source>
        <dbReference type="Pfam" id="PF13175"/>
    </source>
</evidence>
<dbReference type="InterPro" id="IPR027417">
    <property type="entry name" value="P-loop_NTPase"/>
</dbReference>
<keyword evidence="3" id="KW-1185">Reference proteome</keyword>
<proteinExistence type="predicted"/>
<protein>
    <submittedName>
        <fullName evidence="2">AAA family ATPase</fullName>
    </submittedName>
</protein>
<dbReference type="PANTHER" id="PTHR43581">
    <property type="entry name" value="ATP/GTP PHOSPHATASE"/>
    <property type="match status" value="1"/>
</dbReference>
<dbReference type="RefSeq" id="WP_144044812.1">
    <property type="nucleotide sequence ID" value="NZ_CP041614.1"/>
</dbReference>